<evidence type="ECO:0000313" key="2">
    <source>
        <dbReference type="Proteomes" id="UP000024635"/>
    </source>
</evidence>
<protein>
    <submittedName>
        <fullName evidence="1">Uncharacterized protein</fullName>
    </submittedName>
</protein>
<proteinExistence type="predicted"/>
<comment type="caution">
    <text evidence="1">The sequence shown here is derived from an EMBL/GenBank/DDBJ whole genome shotgun (WGS) entry which is preliminary data.</text>
</comment>
<dbReference type="Proteomes" id="UP000024635">
    <property type="component" value="Unassembled WGS sequence"/>
</dbReference>
<dbReference type="GO" id="GO:0003676">
    <property type="term" value="F:nucleic acid binding"/>
    <property type="evidence" value="ECO:0007669"/>
    <property type="project" value="InterPro"/>
</dbReference>
<name>A0A016TV27_9BILA</name>
<evidence type="ECO:0000313" key="1">
    <source>
        <dbReference type="EMBL" id="EYC06492.1"/>
    </source>
</evidence>
<dbReference type="Gene3D" id="3.30.420.10">
    <property type="entry name" value="Ribonuclease H-like superfamily/Ribonuclease H"/>
    <property type="match status" value="1"/>
</dbReference>
<dbReference type="InterPro" id="IPR036397">
    <property type="entry name" value="RNaseH_sf"/>
</dbReference>
<dbReference type="EMBL" id="JARK01001411">
    <property type="protein sequence ID" value="EYC06492.1"/>
    <property type="molecule type" value="Genomic_DNA"/>
</dbReference>
<organism evidence="1 2">
    <name type="scientific">Ancylostoma ceylanicum</name>
    <dbReference type="NCBI Taxonomy" id="53326"/>
    <lineage>
        <taxon>Eukaryota</taxon>
        <taxon>Metazoa</taxon>
        <taxon>Ecdysozoa</taxon>
        <taxon>Nematoda</taxon>
        <taxon>Chromadorea</taxon>
        <taxon>Rhabditida</taxon>
        <taxon>Rhabditina</taxon>
        <taxon>Rhabditomorpha</taxon>
        <taxon>Strongyloidea</taxon>
        <taxon>Ancylostomatidae</taxon>
        <taxon>Ancylostomatinae</taxon>
        <taxon>Ancylostoma</taxon>
    </lineage>
</organism>
<accession>A0A016TV27</accession>
<gene>
    <name evidence="1" type="primary">Acey_s0075.g923</name>
    <name evidence="1" type="ORF">Y032_0075g923</name>
</gene>
<reference evidence="2" key="1">
    <citation type="journal article" date="2015" name="Nat. Genet.">
        <title>The genome and transcriptome of the zoonotic hookworm Ancylostoma ceylanicum identify infection-specific gene families.</title>
        <authorList>
            <person name="Schwarz E.M."/>
            <person name="Hu Y."/>
            <person name="Antoshechkin I."/>
            <person name="Miller M.M."/>
            <person name="Sternberg P.W."/>
            <person name="Aroian R.V."/>
        </authorList>
    </citation>
    <scope>NUCLEOTIDE SEQUENCE</scope>
    <source>
        <strain evidence="2">HY135</strain>
    </source>
</reference>
<dbReference type="AlphaFoldDB" id="A0A016TV27"/>
<keyword evidence="2" id="KW-1185">Reference proteome</keyword>
<sequence>MFPHGRDAHPESTIVDCGSWYIQIQSKLCVEGRKPWMFTLAPSPVTASIGRVRNVIMCDDDLTERNLQRRAEVAIELPSYRSIKKWMKPIFTVAEKRCLCVNTKGRPPWVDKDEQHEPQPNAGLHPLEVMINAWCNYKAIIYCEVLSRYTALTVSAPAVTG</sequence>